<dbReference type="InterPro" id="IPR035965">
    <property type="entry name" value="PAS-like_dom_sf"/>
</dbReference>
<organism evidence="16 17">
    <name type="scientific">Mucilaginibacter straminoryzae</name>
    <dbReference type="NCBI Taxonomy" id="2932774"/>
    <lineage>
        <taxon>Bacteria</taxon>
        <taxon>Pseudomonadati</taxon>
        <taxon>Bacteroidota</taxon>
        <taxon>Sphingobacteriia</taxon>
        <taxon>Sphingobacteriales</taxon>
        <taxon>Sphingobacteriaceae</taxon>
        <taxon>Mucilaginibacter</taxon>
    </lineage>
</organism>
<dbReference type="AlphaFoldDB" id="A0A9X1X3Y5"/>
<keyword evidence="9" id="KW-0067">ATP-binding</keyword>
<dbReference type="EMBL" id="JALJEJ010000003">
    <property type="protein sequence ID" value="MCJ8209710.1"/>
    <property type="molecule type" value="Genomic_DNA"/>
</dbReference>
<dbReference type="CDD" id="cd00082">
    <property type="entry name" value="HisKA"/>
    <property type="match status" value="1"/>
</dbReference>
<comment type="catalytic activity">
    <reaction evidence="1">
        <text>ATP + protein L-histidine = ADP + protein N-phospho-L-histidine.</text>
        <dbReference type="EC" id="2.7.13.3"/>
    </reaction>
</comment>
<dbReference type="Pfam" id="PF02518">
    <property type="entry name" value="HATPase_c"/>
    <property type="match status" value="1"/>
</dbReference>
<evidence type="ECO:0000313" key="16">
    <source>
        <dbReference type="EMBL" id="MCJ8209710.1"/>
    </source>
</evidence>
<comment type="caution">
    <text evidence="16">The sequence shown here is derived from an EMBL/GenBank/DDBJ whole genome shotgun (WGS) entry which is preliminary data.</text>
</comment>
<keyword evidence="5" id="KW-0808">Transferase</keyword>
<dbReference type="Pfam" id="PF00989">
    <property type="entry name" value="PAS"/>
    <property type="match status" value="1"/>
</dbReference>
<dbReference type="InterPro" id="IPR050351">
    <property type="entry name" value="BphY/WalK/GraS-like"/>
</dbReference>
<keyword evidence="12" id="KW-0472">Membrane</keyword>
<evidence type="ECO:0000256" key="4">
    <source>
        <dbReference type="ARBA" id="ARBA00022553"/>
    </source>
</evidence>
<keyword evidence="11" id="KW-0902">Two-component regulatory system</keyword>
<evidence type="ECO:0000256" key="1">
    <source>
        <dbReference type="ARBA" id="ARBA00000085"/>
    </source>
</evidence>
<dbReference type="InterPro" id="IPR004358">
    <property type="entry name" value="Sig_transdc_His_kin-like_C"/>
</dbReference>
<dbReference type="SMART" id="SM00387">
    <property type="entry name" value="HATPase_c"/>
    <property type="match status" value="1"/>
</dbReference>
<evidence type="ECO:0000256" key="7">
    <source>
        <dbReference type="ARBA" id="ARBA00022741"/>
    </source>
</evidence>
<sequence>MFRNRVFHGNNNLQPPSRWDKAMTQQEENNLSYDTCRNLIDNIDEIIFQTDTEGKWLFLNKRWTSILGYEVKDSIGQPFLKYVYQPDIKHHYQLHRSGAHSKINYNGFEIRYVAKNGELVWMKVHAINQQDERGNIIGITGTLRDITAYKKTQELVELVSNNICDLVCLHDRYTNFQYVSPSITSIAGYLPAELLNKNPYSYFHPEDIEKYHEHQQQITNNPELREHYVTYRFRAKSGQYRWFETNTKPIWNEAQELSGYVTTSRLINLRKEAEDQAILTLQRERELNQKKSRFVNFVSHEFRTPLASISSSIELMEMYVDRNGTDHKALKRHLRNVMSEVDRISLLIEEVLIVGKIESDGFDCKREPVSIEDMVASVIEVIEKVQVDNRKAELKINGPPTLTMADPMLLRHAVSNLVSNAFKYSYDKPPPIVEINFEQKEAVIKVIDSGIGIPLRDQKNIFKPFFRSENARSINGTGLGMFITKYFIDLQGGKLTFKSSDKGSEFTIRLNYV</sequence>
<feature type="domain" description="Histidine kinase" evidence="13">
    <location>
        <begin position="297"/>
        <end position="513"/>
    </location>
</feature>
<dbReference type="InterPro" id="IPR003594">
    <property type="entry name" value="HATPase_dom"/>
</dbReference>
<dbReference type="InterPro" id="IPR000014">
    <property type="entry name" value="PAS"/>
</dbReference>
<dbReference type="SMART" id="SM00388">
    <property type="entry name" value="HisKA"/>
    <property type="match status" value="1"/>
</dbReference>
<evidence type="ECO:0000256" key="2">
    <source>
        <dbReference type="ARBA" id="ARBA00004141"/>
    </source>
</evidence>
<feature type="domain" description="PAC" evidence="15">
    <location>
        <begin position="106"/>
        <end position="158"/>
    </location>
</feature>
<comment type="subcellular location">
    <subcellularLocation>
        <location evidence="2">Membrane</location>
        <topology evidence="2">Multi-pass membrane protein</topology>
    </subcellularLocation>
</comment>
<dbReference type="Gene3D" id="3.30.450.20">
    <property type="entry name" value="PAS domain"/>
    <property type="match status" value="2"/>
</dbReference>
<dbReference type="InterPro" id="IPR005467">
    <property type="entry name" value="His_kinase_dom"/>
</dbReference>
<dbReference type="Proteomes" id="UP001139450">
    <property type="component" value="Unassembled WGS sequence"/>
</dbReference>
<dbReference type="GO" id="GO:0030295">
    <property type="term" value="F:protein kinase activator activity"/>
    <property type="evidence" value="ECO:0007669"/>
    <property type="project" value="TreeGrafter"/>
</dbReference>
<name>A0A9X1X3Y5_9SPHI</name>
<dbReference type="Gene3D" id="1.10.287.130">
    <property type="match status" value="1"/>
</dbReference>
<dbReference type="PRINTS" id="PR00344">
    <property type="entry name" value="BCTRLSENSOR"/>
</dbReference>
<keyword evidence="6" id="KW-0812">Transmembrane</keyword>
<dbReference type="GO" id="GO:0016020">
    <property type="term" value="C:membrane"/>
    <property type="evidence" value="ECO:0007669"/>
    <property type="project" value="UniProtKB-SubCell"/>
</dbReference>
<dbReference type="PROSITE" id="PS50113">
    <property type="entry name" value="PAC"/>
    <property type="match status" value="2"/>
</dbReference>
<keyword evidence="10" id="KW-1133">Transmembrane helix</keyword>
<dbReference type="InterPro" id="IPR000700">
    <property type="entry name" value="PAS-assoc_C"/>
</dbReference>
<dbReference type="InterPro" id="IPR013655">
    <property type="entry name" value="PAS_fold_3"/>
</dbReference>
<evidence type="ECO:0000256" key="8">
    <source>
        <dbReference type="ARBA" id="ARBA00022777"/>
    </source>
</evidence>
<dbReference type="NCBIfam" id="TIGR00229">
    <property type="entry name" value="sensory_box"/>
    <property type="match status" value="2"/>
</dbReference>
<evidence type="ECO:0000256" key="3">
    <source>
        <dbReference type="ARBA" id="ARBA00012438"/>
    </source>
</evidence>
<evidence type="ECO:0000256" key="12">
    <source>
        <dbReference type="ARBA" id="ARBA00023136"/>
    </source>
</evidence>
<dbReference type="SUPFAM" id="SSF47384">
    <property type="entry name" value="Homodimeric domain of signal transducing histidine kinase"/>
    <property type="match status" value="1"/>
</dbReference>
<evidence type="ECO:0000256" key="11">
    <source>
        <dbReference type="ARBA" id="ARBA00023012"/>
    </source>
</evidence>
<dbReference type="GO" id="GO:0006355">
    <property type="term" value="P:regulation of DNA-templated transcription"/>
    <property type="evidence" value="ECO:0007669"/>
    <property type="project" value="InterPro"/>
</dbReference>
<dbReference type="RefSeq" id="WP_245129542.1">
    <property type="nucleotide sequence ID" value="NZ_JALJEJ010000003.1"/>
</dbReference>
<proteinExistence type="predicted"/>
<evidence type="ECO:0000256" key="9">
    <source>
        <dbReference type="ARBA" id="ARBA00022840"/>
    </source>
</evidence>
<gene>
    <name evidence="16" type="ORF">MUY27_08315</name>
</gene>
<dbReference type="InterPro" id="IPR001610">
    <property type="entry name" value="PAC"/>
</dbReference>
<dbReference type="GO" id="GO:0007234">
    <property type="term" value="P:osmosensory signaling via phosphorelay pathway"/>
    <property type="evidence" value="ECO:0007669"/>
    <property type="project" value="TreeGrafter"/>
</dbReference>
<evidence type="ECO:0000256" key="10">
    <source>
        <dbReference type="ARBA" id="ARBA00022989"/>
    </source>
</evidence>
<keyword evidence="8" id="KW-0418">Kinase</keyword>
<feature type="domain" description="PAC" evidence="15">
    <location>
        <begin position="227"/>
        <end position="279"/>
    </location>
</feature>
<feature type="domain" description="PAS" evidence="14">
    <location>
        <begin position="151"/>
        <end position="222"/>
    </location>
</feature>
<dbReference type="InterPro" id="IPR036097">
    <property type="entry name" value="HisK_dim/P_sf"/>
</dbReference>
<dbReference type="SUPFAM" id="SSF55874">
    <property type="entry name" value="ATPase domain of HSP90 chaperone/DNA topoisomerase II/histidine kinase"/>
    <property type="match status" value="1"/>
</dbReference>
<dbReference type="GO" id="GO:0000156">
    <property type="term" value="F:phosphorelay response regulator activity"/>
    <property type="evidence" value="ECO:0007669"/>
    <property type="project" value="TreeGrafter"/>
</dbReference>
<evidence type="ECO:0000259" key="15">
    <source>
        <dbReference type="PROSITE" id="PS50113"/>
    </source>
</evidence>
<dbReference type="InterPro" id="IPR013767">
    <property type="entry name" value="PAS_fold"/>
</dbReference>
<dbReference type="CDD" id="cd00075">
    <property type="entry name" value="HATPase"/>
    <property type="match status" value="1"/>
</dbReference>
<keyword evidence="17" id="KW-1185">Reference proteome</keyword>
<feature type="domain" description="PAS" evidence="14">
    <location>
        <begin position="32"/>
        <end position="87"/>
    </location>
</feature>
<dbReference type="PROSITE" id="PS50109">
    <property type="entry name" value="HIS_KIN"/>
    <property type="match status" value="1"/>
</dbReference>
<protein>
    <recommendedName>
        <fullName evidence="3">histidine kinase</fullName>
        <ecNumber evidence="3">2.7.13.3</ecNumber>
    </recommendedName>
</protein>
<dbReference type="Pfam" id="PF08447">
    <property type="entry name" value="PAS_3"/>
    <property type="match status" value="1"/>
</dbReference>
<evidence type="ECO:0000259" key="14">
    <source>
        <dbReference type="PROSITE" id="PS50112"/>
    </source>
</evidence>
<evidence type="ECO:0000313" key="17">
    <source>
        <dbReference type="Proteomes" id="UP001139450"/>
    </source>
</evidence>
<keyword evidence="7" id="KW-0547">Nucleotide-binding</keyword>
<dbReference type="PROSITE" id="PS50112">
    <property type="entry name" value="PAS"/>
    <property type="match status" value="2"/>
</dbReference>
<dbReference type="CDD" id="cd00130">
    <property type="entry name" value="PAS"/>
    <property type="match status" value="2"/>
</dbReference>
<dbReference type="SMART" id="SM00086">
    <property type="entry name" value="PAC"/>
    <property type="match status" value="2"/>
</dbReference>
<reference evidence="16" key="1">
    <citation type="submission" date="2022-04" db="EMBL/GenBank/DDBJ databases">
        <title>Mucilaginibacter sp. RS28 isolated from freshwater.</title>
        <authorList>
            <person name="Ko S.-R."/>
        </authorList>
    </citation>
    <scope>NUCLEOTIDE SEQUENCE</scope>
    <source>
        <strain evidence="16">RS28</strain>
    </source>
</reference>
<dbReference type="SUPFAM" id="SSF55785">
    <property type="entry name" value="PYP-like sensor domain (PAS domain)"/>
    <property type="match status" value="2"/>
</dbReference>
<accession>A0A9X1X3Y5</accession>
<evidence type="ECO:0000256" key="6">
    <source>
        <dbReference type="ARBA" id="ARBA00022692"/>
    </source>
</evidence>
<dbReference type="PANTHER" id="PTHR42878:SF7">
    <property type="entry name" value="SENSOR HISTIDINE KINASE GLRK"/>
    <property type="match status" value="1"/>
</dbReference>
<dbReference type="InterPro" id="IPR036890">
    <property type="entry name" value="HATPase_C_sf"/>
</dbReference>
<keyword evidence="4" id="KW-0597">Phosphoprotein</keyword>
<dbReference type="GO" id="GO:0000155">
    <property type="term" value="F:phosphorelay sensor kinase activity"/>
    <property type="evidence" value="ECO:0007669"/>
    <property type="project" value="InterPro"/>
</dbReference>
<dbReference type="Pfam" id="PF00512">
    <property type="entry name" value="HisKA"/>
    <property type="match status" value="1"/>
</dbReference>
<evidence type="ECO:0000256" key="5">
    <source>
        <dbReference type="ARBA" id="ARBA00022679"/>
    </source>
</evidence>
<dbReference type="SMART" id="SM00091">
    <property type="entry name" value="PAS"/>
    <property type="match status" value="2"/>
</dbReference>
<dbReference type="Gene3D" id="3.30.565.10">
    <property type="entry name" value="Histidine kinase-like ATPase, C-terminal domain"/>
    <property type="match status" value="1"/>
</dbReference>
<dbReference type="EC" id="2.7.13.3" evidence="3"/>
<dbReference type="PANTHER" id="PTHR42878">
    <property type="entry name" value="TWO-COMPONENT HISTIDINE KINASE"/>
    <property type="match status" value="1"/>
</dbReference>
<evidence type="ECO:0000259" key="13">
    <source>
        <dbReference type="PROSITE" id="PS50109"/>
    </source>
</evidence>
<dbReference type="InterPro" id="IPR003661">
    <property type="entry name" value="HisK_dim/P_dom"/>
</dbReference>